<dbReference type="EMBL" id="FQXS01000008">
    <property type="protein sequence ID" value="SHH74332.1"/>
    <property type="molecule type" value="Genomic_DNA"/>
</dbReference>
<evidence type="ECO:0000313" key="6">
    <source>
        <dbReference type="Proteomes" id="UP000184139"/>
    </source>
</evidence>
<dbReference type="Pfam" id="PF13404">
    <property type="entry name" value="HTH_AsnC-type"/>
    <property type="match status" value="1"/>
</dbReference>
<evidence type="ECO:0000256" key="2">
    <source>
        <dbReference type="ARBA" id="ARBA00023125"/>
    </source>
</evidence>
<dbReference type="OrthoDB" id="529868at2"/>
<name>A0A1M5VGB6_9BACT</name>
<dbReference type="SMART" id="SM00344">
    <property type="entry name" value="HTH_ASNC"/>
    <property type="match status" value="1"/>
</dbReference>
<keyword evidence="3" id="KW-0804">Transcription</keyword>
<reference evidence="5 6" key="1">
    <citation type="submission" date="2016-11" db="EMBL/GenBank/DDBJ databases">
        <authorList>
            <person name="Jaros S."/>
            <person name="Januszkiewicz K."/>
            <person name="Wedrychowicz H."/>
        </authorList>
    </citation>
    <scope>NUCLEOTIDE SEQUENCE [LARGE SCALE GENOMIC DNA]</scope>
    <source>
        <strain evidence="5 6">DSM 9705</strain>
    </source>
</reference>
<dbReference type="InterPro" id="IPR019887">
    <property type="entry name" value="Tscrpt_reg_AsnC/Lrp_C"/>
</dbReference>
<dbReference type="PROSITE" id="PS50956">
    <property type="entry name" value="HTH_ASNC_2"/>
    <property type="match status" value="1"/>
</dbReference>
<feature type="domain" description="HTH asnC-type" evidence="4">
    <location>
        <begin position="1"/>
        <end position="68"/>
    </location>
</feature>
<dbReference type="Proteomes" id="UP000184139">
    <property type="component" value="Unassembled WGS sequence"/>
</dbReference>
<dbReference type="AlphaFoldDB" id="A0A1M5VGB6"/>
<keyword evidence="6" id="KW-1185">Reference proteome</keyword>
<dbReference type="SUPFAM" id="SSF46785">
    <property type="entry name" value="Winged helix' DNA-binding domain"/>
    <property type="match status" value="1"/>
</dbReference>
<dbReference type="PANTHER" id="PTHR30154:SF34">
    <property type="entry name" value="TRANSCRIPTIONAL REGULATOR AZLB"/>
    <property type="match status" value="1"/>
</dbReference>
<dbReference type="InterPro" id="IPR036388">
    <property type="entry name" value="WH-like_DNA-bd_sf"/>
</dbReference>
<protein>
    <submittedName>
        <fullName evidence="5">Lrp/AsnC family transcriptional regulator, regulator for asnA, asnC and gidA</fullName>
    </submittedName>
</protein>
<dbReference type="InterPro" id="IPR011991">
    <property type="entry name" value="ArsR-like_HTH"/>
</dbReference>
<keyword evidence="2" id="KW-0238">DNA-binding</keyword>
<evidence type="ECO:0000256" key="3">
    <source>
        <dbReference type="ARBA" id="ARBA00023163"/>
    </source>
</evidence>
<dbReference type="SUPFAM" id="SSF54909">
    <property type="entry name" value="Dimeric alpha+beta barrel"/>
    <property type="match status" value="1"/>
</dbReference>
<gene>
    <name evidence="5" type="ORF">SAMN02745124_01676</name>
</gene>
<dbReference type="STRING" id="1121409.SAMN02745124_01676"/>
<organism evidence="5 6">
    <name type="scientific">Desulfofustis glycolicus DSM 9705</name>
    <dbReference type="NCBI Taxonomy" id="1121409"/>
    <lineage>
        <taxon>Bacteria</taxon>
        <taxon>Pseudomonadati</taxon>
        <taxon>Thermodesulfobacteriota</taxon>
        <taxon>Desulfobulbia</taxon>
        <taxon>Desulfobulbales</taxon>
        <taxon>Desulfocapsaceae</taxon>
        <taxon>Desulfofustis</taxon>
    </lineage>
</organism>
<dbReference type="PANTHER" id="PTHR30154">
    <property type="entry name" value="LEUCINE-RESPONSIVE REGULATORY PROTEIN"/>
    <property type="match status" value="1"/>
</dbReference>
<dbReference type="GO" id="GO:0005829">
    <property type="term" value="C:cytosol"/>
    <property type="evidence" value="ECO:0007669"/>
    <property type="project" value="TreeGrafter"/>
</dbReference>
<dbReference type="CDD" id="cd00090">
    <property type="entry name" value="HTH_ARSR"/>
    <property type="match status" value="1"/>
</dbReference>
<dbReference type="RefSeq" id="WP_073375100.1">
    <property type="nucleotide sequence ID" value="NZ_FQXS01000008.1"/>
</dbReference>
<dbReference type="InterPro" id="IPR019888">
    <property type="entry name" value="Tscrpt_reg_AsnC-like"/>
</dbReference>
<keyword evidence="1" id="KW-0805">Transcription regulation</keyword>
<evidence type="ECO:0000256" key="1">
    <source>
        <dbReference type="ARBA" id="ARBA00023015"/>
    </source>
</evidence>
<dbReference type="PRINTS" id="PR00033">
    <property type="entry name" value="HTHASNC"/>
</dbReference>
<dbReference type="Gene3D" id="3.30.70.920">
    <property type="match status" value="1"/>
</dbReference>
<dbReference type="GO" id="GO:0043565">
    <property type="term" value="F:sequence-specific DNA binding"/>
    <property type="evidence" value="ECO:0007669"/>
    <property type="project" value="InterPro"/>
</dbReference>
<dbReference type="Pfam" id="PF01037">
    <property type="entry name" value="AsnC_trans_reg"/>
    <property type="match status" value="1"/>
</dbReference>
<dbReference type="InterPro" id="IPR000485">
    <property type="entry name" value="AsnC-type_HTH_dom"/>
</dbReference>
<evidence type="ECO:0000259" key="4">
    <source>
        <dbReference type="PROSITE" id="PS50956"/>
    </source>
</evidence>
<dbReference type="InterPro" id="IPR011008">
    <property type="entry name" value="Dimeric_a/b-barrel"/>
</dbReference>
<evidence type="ECO:0000313" key="5">
    <source>
        <dbReference type="EMBL" id="SHH74332.1"/>
    </source>
</evidence>
<dbReference type="GO" id="GO:0006355">
    <property type="term" value="P:regulation of DNA-templated transcription"/>
    <property type="evidence" value="ECO:0007669"/>
    <property type="project" value="UniProtKB-ARBA"/>
</dbReference>
<sequence length="155" mass="17402">MDATDIAIINELQDGRISFKVVADRLHLAEGTVRSRVRKLREEGVLAITGLVDPEALPDHSVVMIGVRLKDMDLVKKAEEFSRLRGVISVSVVTGRFDLMLTVMTNKEFGILQFYTEEVARVDNVQSVETFVVYKSFNLKVPLPQLLPGDREKTT</sequence>
<dbReference type="InterPro" id="IPR036390">
    <property type="entry name" value="WH_DNA-bd_sf"/>
</dbReference>
<dbReference type="Gene3D" id="1.10.10.10">
    <property type="entry name" value="Winged helix-like DNA-binding domain superfamily/Winged helix DNA-binding domain"/>
    <property type="match status" value="1"/>
</dbReference>
<proteinExistence type="predicted"/>
<dbReference type="GO" id="GO:0043200">
    <property type="term" value="P:response to amino acid"/>
    <property type="evidence" value="ECO:0007669"/>
    <property type="project" value="TreeGrafter"/>
</dbReference>
<accession>A0A1M5VGB6</accession>